<reference evidence="2" key="1">
    <citation type="submission" date="2024-07" db="EMBL/GenBank/DDBJ databases">
        <authorList>
            <person name="Li J."/>
            <person name="Wei H."/>
            <person name="Ma J."/>
        </authorList>
    </citation>
    <scope>NUCLEOTIDE SEQUENCE</scope>
    <source>
        <strain evidence="2">AMU7</strain>
    </source>
</reference>
<feature type="compositionally biased region" description="Low complexity" evidence="1">
    <location>
        <begin position="124"/>
        <end position="139"/>
    </location>
</feature>
<sequence length="282" mass="27221">MPAKPISVPVPVVTPIVEQVSGSVDALGENVPVVNLVVPADTAATVVDTVVAPVTGTVDRAVTTMVPLVNEALKPVALEPVTDVTNPIVQPIVDVVDDVVDKGLPPVGSVTAPVLPPLPGGVGTSPPAAPGGDAAPGVGTLPGSGVVSSQPGAAATENEVKVPAAAGTVPATRANAPGTATTASPVLSISRVLGSASSEQAVGVGSAQEPAEPADLPAGPESVPAGLAGTGSGNSQNGPPSPAAAFLHGALIIPADSLTDLEPVSDQQHPKPVSFDPGSSPD</sequence>
<gene>
    <name evidence="2" type="ORF">ABQM86_16070</name>
</gene>
<name>A0AB39YLH5_9MICC</name>
<organism evidence="2">
    <name type="scientific">Paenarthrobacter sp. AMU7</name>
    <dbReference type="NCBI Taxonomy" id="3162492"/>
    <lineage>
        <taxon>Bacteria</taxon>
        <taxon>Bacillati</taxon>
        <taxon>Actinomycetota</taxon>
        <taxon>Actinomycetes</taxon>
        <taxon>Micrococcales</taxon>
        <taxon>Micrococcaceae</taxon>
        <taxon>Paenarthrobacter</taxon>
    </lineage>
</organism>
<evidence type="ECO:0000256" key="1">
    <source>
        <dbReference type="SAM" id="MobiDB-lite"/>
    </source>
</evidence>
<feature type="region of interest" description="Disordered" evidence="1">
    <location>
        <begin position="258"/>
        <end position="282"/>
    </location>
</feature>
<feature type="region of interest" description="Disordered" evidence="1">
    <location>
        <begin position="118"/>
        <end position="158"/>
    </location>
</feature>
<accession>A0AB39YLH5</accession>
<feature type="region of interest" description="Disordered" evidence="1">
    <location>
        <begin position="200"/>
        <end position="245"/>
    </location>
</feature>
<protein>
    <submittedName>
        <fullName evidence="2">Uncharacterized protein</fullName>
    </submittedName>
</protein>
<dbReference type="RefSeq" id="WP_369744905.1">
    <property type="nucleotide sequence ID" value="NZ_CP165735.1"/>
</dbReference>
<dbReference type="AlphaFoldDB" id="A0AB39YLH5"/>
<proteinExistence type="predicted"/>
<evidence type="ECO:0000313" key="2">
    <source>
        <dbReference type="EMBL" id="XDV70465.1"/>
    </source>
</evidence>
<dbReference type="EMBL" id="CP165735">
    <property type="protein sequence ID" value="XDV70465.1"/>
    <property type="molecule type" value="Genomic_DNA"/>
</dbReference>